<proteinExistence type="predicted"/>
<dbReference type="AlphaFoldDB" id="A0AAN9Y624"/>
<comment type="caution">
    <text evidence="1">The sequence shown here is derived from an EMBL/GenBank/DDBJ whole genome shotgun (WGS) entry which is preliminary data.</text>
</comment>
<gene>
    <name evidence="1" type="ORF">V9T40_007665</name>
</gene>
<dbReference type="EMBL" id="JBBCAQ010000020">
    <property type="protein sequence ID" value="KAK7592913.1"/>
    <property type="molecule type" value="Genomic_DNA"/>
</dbReference>
<keyword evidence="2" id="KW-1185">Reference proteome</keyword>
<reference evidence="1 2" key="1">
    <citation type="submission" date="2024-03" db="EMBL/GenBank/DDBJ databases">
        <title>Adaptation during the transition from Ophiocordyceps entomopathogen to insect associate is accompanied by gene loss and intensified selection.</title>
        <authorList>
            <person name="Ward C.M."/>
            <person name="Onetto C.A."/>
            <person name="Borneman A.R."/>
        </authorList>
    </citation>
    <scope>NUCLEOTIDE SEQUENCE [LARGE SCALE GENOMIC DNA]</scope>
    <source>
        <strain evidence="1">AWRI1</strain>
        <tissue evidence="1">Single Adult Female</tissue>
    </source>
</reference>
<evidence type="ECO:0000313" key="2">
    <source>
        <dbReference type="Proteomes" id="UP001367676"/>
    </source>
</evidence>
<sequence>MLHCNSFDHASIINRDEISVGAAFEDGGENEMNASVLGSGEQQQAVVNILERDGKSEMSHTGSLRAPCIHALCMRLYDKNPPRGRTRVGNLGSGDERQFRIRLYVRHCAKECVRDCFAG</sequence>
<name>A0AAN9Y624_9HEMI</name>
<evidence type="ECO:0000313" key="1">
    <source>
        <dbReference type="EMBL" id="KAK7592913.1"/>
    </source>
</evidence>
<dbReference type="Proteomes" id="UP001367676">
    <property type="component" value="Unassembled WGS sequence"/>
</dbReference>
<protein>
    <submittedName>
        <fullName evidence="1">Uncharacterized protein</fullName>
    </submittedName>
</protein>
<accession>A0AAN9Y624</accession>
<organism evidence="1 2">
    <name type="scientific">Parthenolecanium corni</name>
    <dbReference type="NCBI Taxonomy" id="536013"/>
    <lineage>
        <taxon>Eukaryota</taxon>
        <taxon>Metazoa</taxon>
        <taxon>Ecdysozoa</taxon>
        <taxon>Arthropoda</taxon>
        <taxon>Hexapoda</taxon>
        <taxon>Insecta</taxon>
        <taxon>Pterygota</taxon>
        <taxon>Neoptera</taxon>
        <taxon>Paraneoptera</taxon>
        <taxon>Hemiptera</taxon>
        <taxon>Sternorrhyncha</taxon>
        <taxon>Coccoidea</taxon>
        <taxon>Coccidae</taxon>
        <taxon>Parthenolecanium</taxon>
    </lineage>
</organism>